<sequence length="418" mass="45774">MNAELLVIGDEILIGQIVDTNSSWICAHLGDIGVNVTHISVVSDDTQDIKGALSLAASRSGVIIMTGGLGPTKDDVTKDALIEYFDTELVVDKDVLIHVEEIFAKYKRVMPPENMQQAEVLANAEVMFNRAGTAPGMWIKKDDIFYAVLPGVPTEMKYLMTHEVIPRLADMHGREVHVHKTILTAGIGESFLAATIAPIEAALPNYIHLAYLPTYGQVRLRLSTSEGHHYDLSELEAQVNKYADAIKALIPEYYINDTEDTLQHTLLKRTERLGYTIAAAESCTGGYFSHLVTTVPGSGQVFLGSIVSYAEAVKEAELDVKAETIERYTAVSEQTAVEMVLGVKKRLKSDYAVSITGYAGPDGGTEENPVGTVWIAVTGLSKTVSTKFLFGKRREDNIIRAATSALYMLYRLISEENL</sequence>
<dbReference type="InterPro" id="IPR041424">
    <property type="entry name" value="CinA_KH"/>
</dbReference>
<organism evidence="3 4">
    <name type="scientific">Albibacterium profundi</name>
    <dbReference type="NCBI Taxonomy" id="3134906"/>
    <lineage>
        <taxon>Bacteria</taxon>
        <taxon>Pseudomonadati</taxon>
        <taxon>Bacteroidota</taxon>
        <taxon>Sphingobacteriia</taxon>
        <taxon>Sphingobacteriales</taxon>
        <taxon>Sphingobacteriaceae</taxon>
        <taxon>Albibacterium</taxon>
    </lineage>
</organism>
<gene>
    <name evidence="3" type="ORF">WKR92_13035</name>
</gene>
<dbReference type="NCBIfam" id="TIGR00199">
    <property type="entry name" value="PncC_domain"/>
    <property type="match status" value="1"/>
</dbReference>
<dbReference type="InterPro" id="IPR036653">
    <property type="entry name" value="CinA-like_C"/>
</dbReference>
<dbReference type="InterPro" id="IPR008136">
    <property type="entry name" value="CinA_C"/>
</dbReference>
<dbReference type="NCBIfam" id="TIGR00177">
    <property type="entry name" value="molyb_syn"/>
    <property type="match status" value="1"/>
</dbReference>
<dbReference type="CDD" id="cd00885">
    <property type="entry name" value="cinA"/>
    <property type="match status" value="1"/>
</dbReference>
<dbReference type="InterPro" id="IPR008135">
    <property type="entry name" value="Competence-induced_CinA"/>
</dbReference>
<evidence type="ECO:0000313" key="3">
    <source>
        <dbReference type="EMBL" id="MFB5946751.1"/>
    </source>
</evidence>
<dbReference type="InterPro" id="IPR001453">
    <property type="entry name" value="MoaB/Mog_dom"/>
</dbReference>
<dbReference type="InterPro" id="IPR050101">
    <property type="entry name" value="CinA"/>
</dbReference>
<name>A0ABV5CGQ8_9SPHI</name>
<dbReference type="InterPro" id="IPR036425">
    <property type="entry name" value="MoaB/Mog-like_dom_sf"/>
</dbReference>
<dbReference type="Proteomes" id="UP001580928">
    <property type="component" value="Unassembled WGS sequence"/>
</dbReference>
<evidence type="ECO:0000256" key="1">
    <source>
        <dbReference type="HAMAP-Rule" id="MF_00226"/>
    </source>
</evidence>
<dbReference type="HAMAP" id="MF_00226_B">
    <property type="entry name" value="CinA_B"/>
    <property type="match status" value="1"/>
</dbReference>
<evidence type="ECO:0000313" key="4">
    <source>
        <dbReference type="Proteomes" id="UP001580928"/>
    </source>
</evidence>
<dbReference type="NCBIfam" id="NF001813">
    <property type="entry name" value="PRK00549.1"/>
    <property type="match status" value="1"/>
</dbReference>
<proteinExistence type="inferred from homology"/>
<protein>
    <recommendedName>
        <fullName evidence="1">CinA-like protein</fullName>
    </recommendedName>
</protein>
<evidence type="ECO:0000259" key="2">
    <source>
        <dbReference type="SMART" id="SM00852"/>
    </source>
</evidence>
<feature type="domain" description="MoaB/Mog" evidence="2">
    <location>
        <begin position="4"/>
        <end position="171"/>
    </location>
</feature>
<dbReference type="PANTHER" id="PTHR13939:SF0">
    <property type="entry name" value="NMN AMIDOHYDROLASE-LIKE PROTEIN YFAY"/>
    <property type="match status" value="1"/>
</dbReference>
<dbReference type="NCBIfam" id="TIGR00200">
    <property type="entry name" value="cinA_nterm"/>
    <property type="match status" value="1"/>
</dbReference>
<dbReference type="PIRSF" id="PIRSF006728">
    <property type="entry name" value="CinA"/>
    <property type="match status" value="1"/>
</dbReference>
<comment type="caution">
    <text evidence="3">The sequence shown here is derived from an EMBL/GenBank/DDBJ whole genome shotgun (WGS) entry which is preliminary data.</text>
</comment>
<dbReference type="RefSeq" id="WP_375558280.1">
    <property type="nucleotide sequence ID" value="NZ_JBBVGT010000003.1"/>
</dbReference>
<dbReference type="Gene3D" id="3.90.950.20">
    <property type="entry name" value="CinA-like"/>
    <property type="match status" value="1"/>
</dbReference>
<dbReference type="EMBL" id="JBBVGT010000003">
    <property type="protein sequence ID" value="MFB5946751.1"/>
    <property type="molecule type" value="Genomic_DNA"/>
</dbReference>
<dbReference type="Pfam" id="PF02464">
    <property type="entry name" value="CinA"/>
    <property type="match status" value="1"/>
</dbReference>
<dbReference type="SUPFAM" id="SSF53218">
    <property type="entry name" value="Molybdenum cofactor biosynthesis proteins"/>
    <property type="match status" value="1"/>
</dbReference>
<dbReference type="SUPFAM" id="SSF142433">
    <property type="entry name" value="CinA-like"/>
    <property type="match status" value="1"/>
</dbReference>
<comment type="similarity">
    <text evidence="1">Belongs to the CinA family.</text>
</comment>
<dbReference type="SMART" id="SM00852">
    <property type="entry name" value="MoCF_biosynth"/>
    <property type="match status" value="1"/>
</dbReference>
<reference evidence="3 4" key="1">
    <citation type="submission" date="2024-04" db="EMBL/GenBank/DDBJ databases">
        <title>Albibacterium profundi sp. nov., isolated from sediment of the Challenger Deep of Mariana Trench.</title>
        <authorList>
            <person name="Wang Y."/>
        </authorList>
    </citation>
    <scope>NUCLEOTIDE SEQUENCE [LARGE SCALE GENOMIC DNA]</scope>
    <source>
        <strain evidence="3 4">RHL897</strain>
    </source>
</reference>
<keyword evidence="4" id="KW-1185">Reference proteome</keyword>
<dbReference type="Pfam" id="PF00994">
    <property type="entry name" value="MoCF_biosynth"/>
    <property type="match status" value="1"/>
</dbReference>
<dbReference type="Gene3D" id="3.40.980.10">
    <property type="entry name" value="MoaB/Mog-like domain"/>
    <property type="match status" value="1"/>
</dbReference>
<accession>A0ABV5CGQ8</accession>
<dbReference type="Pfam" id="PF18146">
    <property type="entry name" value="CinA_KH"/>
    <property type="match status" value="1"/>
</dbReference>
<dbReference type="PANTHER" id="PTHR13939">
    <property type="entry name" value="NICOTINAMIDE-NUCLEOTIDE AMIDOHYDROLASE PNCC"/>
    <property type="match status" value="1"/>
</dbReference>